<gene>
    <name evidence="2" type="ORF">ACFPET_01495</name>
</gene>
<reference evidence="3" key="1">
    <citation type="journal article" date="2019" name="Int. J. Syst. Evol. Microbiol.">
        <title>The Global Catalogue of Microorganisms (GCM) 10K type strain sequencing project: providing services to taxonomists for standard genome sequencing and annotation.</title>
        <authorList>
            <consortium name="The Broad Institute Genomics Platform"/>
            <consortium name="The Broad Institute Genome Sequencing Center for Infectious Disease"/>
            <person name="Wu L."/>
            <person name="Ma J."/>
        </authorList>
    </citation>
    <scope>NUCLEOTIDE SEQUENCE [LARGE SCALE GENOMIC DNA]</scope>
    <source>
        <strain evidence="3">IBRC-M 10908</strain>
    </source>
</reference>
<feature type="region of interest" description="Disordered" evidence="1">
    <location>
        <begin position="58"/>
        <end position="86"/>
    </location>
</feature>
<proteinExistence type="predicted"/>
<keyword evidence="3" id="KW-1185">Reference proteome</keyword>
<evidence type="ECO:0000313" key="3">
    <source>
        <dbReference type="Proteomes" id="UP001595823"/>
    </source>
</evidence>
<accession>A0ABV8TT18</accession>
<dbReference type="Proteomes" id="UP001595823">
    <property type="component" value="Unassembled WGS sequence"/>
</dbReference>
<dbReference type="RefSeq" id="WP_380617607.1">
    <property type="nucleotide sequence ID" value="NZ_JBHSDK010000002.1"/>
</dbReference>
<evidence type="ECO:0000313" key="2">
    <source>
        <dbReference type="EMBL" id="MFC4333868.1"/>
    </source>
</evidence>
<sequence length="131" mass="13589">MSRTDIKNNVAVAESIRADQHTATVTGENVDLAGFDAAAVVFQVGTVANNDFTFEVQEADDDGTGSPDTYSAVASDDLDGTAPDAPSANTVTTVGYHGIKRWLRVVATSGGTGDVNMCVSVLEAKPRTLPV</sequence>
<comment type="caution">
    <text evidence="2">The sequence shown here is derived from an EMBL/GenBank/DDBJ whole genome shotgun (WGS) entry which is preliminary data.</text>
</comment>
<protein>
    <submittedName>
        <fullName evidence="2">Uncharacterized protein</fullName>
    </submittedName>
</protein>
<organism evidence="2 3">
    <name type="scientific">Salininema proteolyticum</name>
    <dbReference type="NCBI Taxonomy" id="1607685"/>
    <lineage>
        <taxon>Bacteria</taxon>
        <taxon>Bacillati</taxon>
        <taxon>Actinomycetota</taxon>
        <taxon>Actinomycetes</taxon>
        <taxon>Glycomycetales</taxon>
        <taxon>Glycomycetaceae</taxon>
        <taxon>Salininema</taxon>
    </lineage>
</organism>
<name>A0ABV8TT18_9ACTN</name>
<evidence type="ECO:0000256" key="1">
    <source>
        <dbReference type="SAM" id="MobiDB-lite"/>
    </source>
</evidence>
<dbReference type="EMBL" id="JBHSDK010000002">
    <property type="protein sequence ID" value="MFC4333868.1"/>
    <property type="molecule type" value="Genomic_DNA"/>
</dbReference>